<dbReference type="InterPro" id="IPR028204">
    <property type="entry name" value="Tricorn_C1"/>
</dbReference>
<evidence type="ECO:0000256" key="1">
    <source>
        <dbReference type="SAM" id="MobiDB-lite"/>
    </source>
</evidence>
<dbReference type="Gene3D" id="3.30.750.44">
    <property type="match status" value="1"/>
</dbReference>
<feature type="chain" id="PRO_5039151887" evidence="2">
    <location>
        <begin position="25"/>
        <end position="476"/>
    </location>
</feature>
<accession>A0A918WRP7</accession>
<dbReference type="PANTHER" id="PTHR11261">
    <property type="entry name" value="INTERPHOTORECEPTOR RETINOID-BINDING PROTEIN"/>
    <property type="match status" value="1"/>
</dbReference>
<dbReference type="EMBL" id="BMVB01000049">
    <property type="protein sequence ID" value="GHC74710.1"/>
    <property type="molecule type" value="Genomic_DNA"/>
</dbReference>
<dbReference type="CDD" id="cd07563">
    <property type="entry name" value="Peptidase_S41_IRBP"/>
    <property type="match status" value="1"/>
</dbReference>
<dbReference type="Pfam" id="PF03572">
    <property type="entry name" value="Peptidase_S41"/>
    <property type="match status" value="1"/>
</dbReference>
<dbReference type="GO" id="GO:0008236">
    <property type="term" value="F:serine-type peptidase activity"/>
    <property type="evidence" value="ECO:0007669"/>
    <property type="project" value="InterPro"/>
</dbReference>
<dbReference type="InterPro" id="IPR005151">
    <property type="entry name" value="Tail-specific_protease"/>
</dbReference>
<feature type="region of interest" description="Disordered" evidence="1">
    <location>
        <begin position="81"/>
        <end position="101"/>
    </location>
</feature>
<dbReference type="SUPFAM" id="SSF52096">
    <property type="entry name" value="ClpP/crotonase"/>
    <property type="match status" value="1"/>
</dbReference>
<reference evidence="4" key="2">
    <citation type="submission" date="2020-09" db="EMBL/GenBank/DDBJ databases">
        <authorList>
            <person name="Sun Q."/>
            <person name="Ohkuma M."/>
        </authorList>
    </citation>
    <scope>NUCLEOTIDE SEQUENCE</scope>
    <source>
        <strain evidence="4">JCM 4633</strain>
    </source>
</reference>
<feature type="domain" description="Tail specific protease" evidence="3">
    <location>
        <begin position="227"/>
        <end position="450"/>
    </location>
</feature>
<feature type="region of interest" description="Disordered" evidence="1">
    <location>
        <begin position="341"/>
        <end position="367"/>
    </location>
</feature>
<sequence length="476" mass="51962">MINRPRRRRAAALLLATATALTTAVTVRSAAAAPRPGSLDGVWRMDGYGTVVTIEEGGRRLRSYETTAVSCLPGAADATRSAAKGPFRQEGGSTVSVTPDGPRRAQLRYAESVGHRELRRVDALPAACREKEPPKDNLAVFDVFWQTFAENYPFFAAKGVDWQAVRDRYRPRVTDGTTPDELYGILAEMIEPLHDGHTFVKGGVGDDYGRYFAGHREDTTIPDGTLMKRIDEAIAGNLDGAVPHRWGKGRIAYADLPDGTGYLRVTGFVNYTDEKTYEADSAELDRALDEVFTKARTAGPKALRGLVLDLRFNGGGSDRLGLRIAERLTSRPYTAYLKHARNDPKDPAAFTRPEPVRVEPHRGPVHTGPVAVLTGRLTISAGETTTQALMGRTPRTVRIGENTQGSFSDRLDRALPNGWSFGLPNEEFLSAADGRTTYDGAGIAPDVRTPVFTEENLAKGDDPALREARRRLTAGR</sequence>
<evidence type="ECO:0000313" key="5">
    <source>
        <dbReference type="Proteomes" id="UP000646244"/>
    </source>
</evidence>
<evidence type="ECO:0000259" key="3">
    <source>
        <dbReference type="SMART" id="SM00245"/>
    </source>
</evidence>
<feature type="signal peptide" evidence="2">
    <location>
        <begin position="1"/>
        <end position="24"/>
    </location>
</feature>
<keyword evidence="2" id="KW-0732">Signal</keyword>
<dbReference type="GO" id="GO:0006508">
    <property type="term" value="P:proteolysis"/>
    <property type="evidence" value="ECO:0007669"/>
    <property type="project" value="InterPro"/>
</dbReference>
<evidence type="ECO:0000313" key="4">
    <source>
        <dbReference type="EMBL" id="GHC74710.1"/>
    </source>
</evidence>
<dbReference type="PANTHER" id="PTHR11261:SF3">
    <property type="entry name" value="RETINOL-BINDING PROTEIN 3"/>
    <property type="match status" value="1"/>
</dbReference>
<dbReference type="Gene3D" id="3.90.226.10">
    <property type="entry name" value="2-enoyl-CoA Hydratase, Chain A, domain 1"/>
    <property type="match status" value="1"/>
</dbReference>
<organism evidence="4 5">
    <name type="scientific">Streptomyces cinnamoneus</name>
    <name type="common">Streptoverticillium cinnamoneum</name>
    <dbReference type="NCBI Taxonomy" id="53446"/>
    <lineage>
        <taxon>Bacteria</taxon>
        <taxon>Bacillati</taxon>
        <taxon>Actinomycetota</taxon>
        <taxon>Actinomycetes</taxon>
        <taxon>Kitasatosporales</taxon>
        <taxon>Streptomycetaceae</taxon>
        <taxon>Streptomyces</taxon>
        <taxon>Streptomyces cinnamoneus group</taxon>
    </lineage>
</organism>
<reference evidence="4" key="1">
    <citation type="journal article" date="2014" name="Int. J. Syst. Evol. Microbiol.">
        <title>Complete genome sequence of Corynebacterium casei LMG S-19264T (=DSM 44701T), isolated from a smear-ripened cheese.</title>
        <authorList>
            <consortium name="US DOE Joint Genome Institute (JGI-PGF)"/>
            <person name="Walter F."/>
            <person name="Albersmeier A."/>
            <person name="Kalinowski J."/>
            <person name="Ruckert C."/>
        </authorList>
    </citation>
    <scope>NUCLEOTIDE SEQUENCE</scope>
    <source>
        <strain evidence="4">JCM 4633</strain>
    </source>
</reference>
<proteinExistence type="predicted"/>
<protein>
    <submittedName>
        <fullName evidence="4">Peptidase</fullName>
    </submittedName>
</protein>
<gene>
    <name evidence="4" type="ORF">GCM10010507_62640</name>
</gene>
<dbReference type="AlphaFoldDB" id="A0A918WRP7"/>
<dbReference type="Pfam" id="PF14684">
    <property type="entry name" value="Tricorn_C1"/>
    <property type="match status" value="1"/>
</dbReference>
<dbReference type="Proteomes" id="UP000646244">
    <property type="component" value="Unassembled WGS sequence"/>
</dbReference>
<comment type="caution">
    <text evidence="4">The sequence shown here is derived from an EMBL/GenBank/DDBJ whole genome shotgun (WGS) entry which is preliminary data.</text>
</comment>
<dbReference type="SMART" id="SM00245">
    <property type="entry name" value="TSPc"/>
    <property type="match status" value="1"/>
</dbReference>
<dbReference type="InterPro" id="IPR029045">
    <property type="entry name" value="ClpP/crotonase-like_dom_sf"/>
</dbReference>
<name>A0A918WRP7_STRCJ</name>
<dbReference type="RefSeq" id="WP_190113333.1">
    <property type="nucleotide sequence ID" value="NZ_BMVB01000049.1"/>
</dbReference>
<evidence type="ECO:0000256" key="2">
    <source>
        <dbReference type="SAM" id="SignalP"/>
    </source>
</evidence>